<name>A0A2H0RA27_UNCKA</name>
<dbReference type="AlphaFoldDB" id="A0A2H0RA27"/>
<dbReference type="InterPro" id="IPR043718">
    <property type="entry name" value="DUF5659"/>
</dbReference>
<accession>A0A2H0RA27</accession>
<dbReference type="Pfam" id="PF18903">
    <property type="entry name" value="DUF5659"/>
    <property type="match status" value="1"/>
</dbReference>
<reference evidence="2 3" key="1">
    <citation type="submission" date="2017-09" db="EMBL/GenBank/DDBJ databases">
        <title>Depth-based differentiation of microbial function through sediment-hosted aquifers and enrichment of novel symbionts in the deep terrestrial subsurface.</title>
        <authorList>
            <person name="Probst A.J."/>
            <person name="Ladd B."/>
            <person name="Jarett J.K."/>
            <person name="Geller-Mcgrath D.E."/>
            <person name="Sieber C.M."/>
            <person name="Emerson J.B."/>
            <person name="Anantharaman K."/>
            <person name="Thomas B.C."/>
            <person name="Malmstrom R."/>
            <person name="Stieglmeier M."/>
            <person name="Klingl A."/>
            <person name="Woyke T."/>
            <person name="Ryan C.M."/>
            <person name="Banfield J.F."/>
        </authorList>
    </citation>
    <scope>NUCLEOTIDE SEQUENCE [LARGE SCALE GENOMIC DNA]</scope>
    <source>
        <strain evidence="2">CG10_big_fil_rev_8_21_14_0_10_32_10</strain>
    </source>
</reference>
<evidence type="ECO:0000259" key="1">
    <source>
        <dbReference type="Pfam" id="PF18903"/>
    </source>
</evidence>
<evidence type="ECO:0000313" key="2">
    <source>
        <dbReference type="EMBL" id="PIR43379.1"/>
    </source>
</evidence>
<evidence type="ECO:0000313" key="3">
    <source>
        <dbReference type="Proteomes" id="UP000230214"/>
    </source>
</evidence>
<organism evidence="2 3">
    <name type="scientific">candidate division WWE3 bacterium CG10_big_fil_rev_8_21_14_0_10_32_10</name>
    <dbReference type="NCBI Taxonomy" id="1975090"/>
    <lineage>
        <taxon>Bacteria</taxon>
        <taxon>Katanobacteria</taxon>
    </lineage>
</organism>
<feature type="domain" description="DUF5659" evidence="1">
    <location>
        <begin position="4"/>
        <end position="76"/>
    </location>
</feature>
<gene>
    <name evidence="2" type="ORF">COV24_02960</name>
</gene>
<comment type="caution">
    <text evidence="2">The sequence shown here is derived from an EMBL/GenBank/DDBJ whole genome shotgun (WGS) entry which is preliminary data.</text>
</comment>
<protein>
    <recommendedName>
        <fullName evidence="1">DUF5659 domain-containing protein</fullName>
    </recommendedName>
</protein>
<dbReference type="Proteomes" id="UP000230214">
    <property type="component" value="Unassembled WGS sequence"/>
</dbReference>
<sequence length="79" mass="9419">MDIEKYYKTKDLNEASYIYFLKIPFEGLVKKENFYLFVFPNSKETQKASMEYWSNNAIGNIKEFADAQKTLKNLIFSRN</sequence>
<proteinExistence type="predicted"/>
<dbReference type="EMBL" id="PCXU01000025">
    <property type="protein sequence ID" value="PIR43379.1"/>
    <property type="molecule type" value="Genomic_DNA"/>
</dbReference>